<dbReference type="EMBL" id="CP002955">
    <property type="protein sequence ID" value="AEL28444.1"/>
    <property type="molecule type" value="Genomic_DNA"/>
</dbReference>
<gene>
    <name evidence="1" type="ordered locus">Cycma_4759</name>
</gene>
<proteinExistence type="predicted"/>
<evidence type="ECO:0000313" key="1">
    <source>
        <dbReference type="EMBL" id="AEL28444.1"/>
    </source>
</evidence>
<dbReference type="HOGENOM" id="CLU_327533_0_0_10"/>
<evidence type="ECO:0000313" key="2">
    <source>
        <dbReference type="Proteomes" id="UP000001635"/>
    </source>
</evidence>
<dbReference type="RefSeq" id="WP_014022724.1">
    <property type="nucleotide sequence ID" value="NC_015914.1"/>
</dbReference>
<accession>G0J5J5</accession>
<dbReference type="Proteomes" id="UP000001635">
    <property type="component" value="Chromosome"/>
</dbReference>
<dbReference type="eggNOG" id="COG0419">
    <property type="taxonomic scope" value="Bacteria"/>
</dbReference>
<dbReference type="STRING" id="880070.Cycma_4759"/>
<name>G0J5J5_CYCMS</name>
<organism evidence="1 2">
    <name type="scientific">Cyclobacterium marinum (strain ATCC 25205 / DSM 745 / LMG 13164 / NCIMB 1802)</name>
    <name type="common">Flectobacillus marinus</name>
    <dbReference type="NCBI Taxonomy" id="880070"/>
    <lineage>
        <taxon>Bacteria</taxon>
        <taxon>Pseudomonadati</taxon>
        <taxon>Bacteroidota</taxon>
        <taxon>Cytophagia</taxon>
        <taxon>Cytophagales</taxon>
        <taxon>Cyclobacteriaceae</taxon>
        <taxon>Cyclobacterium</taxon>
    </lineage>
</organism>
<dbReference type="OrthoDB" id="596204at2"/>
<sequence>MSNKLSSVTYQYRNYKPDQVLTHTQLNETIAYFEDQNRLSRVALTGVGIIHGLTIAKRATETGDQFVVHQGVGITTDGDLIVLHKQLSEEQPKENIISIEELSFTHFRVFSDEKAKYSPYFYEDEEQIPIWEFCNEEDNDALPLAEQENWENMNFLVYLESYPKSEDICGDINCDNQGIEQVSKLRFLMLENERIQGLVNQDEILSKSLGIQQLIGELSPIQLMKVVHNGQNTTSLSQIDKLYSAALENGNTLEDLGKGLHLIIEGFGSILEQDEDTINLIEIYNEHVEDIFKNPSEDYNFFQYRYQLAKDLVNTYNELIIAIKKFDYFPNPKITPFPKHLLLGKLDGSGFRHNFYRSPALGSFEKGKKGINSLIKKLIALLRSFEIKVDQGLRIIPNGKRKHNDIFPSIPFYYVNNEVLIQNWGLAAEVISFYYGMGNNPLLLEYDGVDSYLIGGHLGMEGEDTFQAIQSMVSQFGLEFKVYHFDLSVNQNELKKLFKDHPACTSTGGVPKAGTYILLSQENKVFADLSLPYRIVDESGLIGSSHIKVAACSYPWISSLKYLNNLSRSIKGSVRRSGIQPRNYRLVVNSYSINENPLITGAVTLEIPFEEIHKRRMHAITEALNERFPKGLVFDFDESLKRLVITRPYDDEFKISFSDNTLSINSPSYTYTQEGMEKSDKTYRIDSIRCEELKKYRESTYVQLQNEFAPIEKDDDYGAYTGKWKLWYELIDDLMTDSRFTGENKPRIPQSIEDLPSSVSRIIARVQRSLEGSQIPHDLYLTGDWVNGSWASIEMINEYKNSTNTNDTIFRFLNLRSSLHKKDQATKASLVVVLDREIDRERMVTTLSPFTELVDVYIEVPAVRNQPRTIDTVIKLKL</sequence>
<reference evidence="2" key="1">
    <citation type="submission" date="2011-07" db="EMBL/GenBank/DDBJ databases">
        <title>The complete genome of Cyclobacterium marinum DSM 745.</title>
        <authorList>
            <person name="Lucas S."/>
            <person name="Han J."/>
            <person name="Lapidus A."/>
            <person name="Bruce D."/>
            <person name="Goodwin L."/>
            <person name="Pitluck S."/>
            <person name="Peters L."/>
            <person name="Kyrpides N."/>
            <person name="Mavromatis K."/>
            <person name="Ivanova N."/>
            <person name="Ovchinnikova G."/>
            <person name="Chertkov O."/>
            <person name="Detter J.C."/>
            <person name="Tapia R."/>
            <person name="Han C."/>
            <person name="Land M."/>
            <person name="Hauser L."/>
            <person name="Markowitz V."/>
            <person name="Cheng J.-F."/>
            <person name="Hugenholtz P."/>
            <person name="Woyke T."/>
            <person name="Wu D."/>
            <person name="Tindall B."/>
            <person name="Schuetze A."/>
            <person name="Brambilla E."/>
            <person name="Klenk H.-P."/>
            <person name="Eisen J.A."/>
        </authorList>
    </citation>
    <scope>NUCLEOTIDE SEQUENCE [LARGE SCALE GENOMIC DNA]</scope>
    <source>
        <strain evidence="2">ATCC 25205 / DSM 745 / LMG 13164 / NCIMB 1802</strain>
    </source>
</reference>
<keyword evidence="2" id="KW-1185">Reference proteome</keyword>
<protein>
    <submittedName>
        <fullName evidence="1">Uncharacterized protein</fullName>
    </submittedName>
</protein>
<dbReference type="AlphaFoldDB" id="G0J5J5"/>
<dbReference type="KEGG" id="cmr:Cycma_4759"/>